<accession>A0A8J6P5Q2</accession>
<sequence length="664" mass="77000">MTRIGIHLLIFAFSFTTLSYAQNKQPEIPKKIQKSIPDLATYLTKGETDPFDKVERIYEWITGNINYDYDKLTSHKTFVGTNPEKILKSKKGICTDYAELMYAMLGAIGIKSETIPGYTHNAHWQPGDTLFQEGHAWIAIEIEEEWYLADPTWDAGYVGRIPIKPYKPKTYKEKAFKDEKTAEKVTKKREAKEAKRKEAYDKKPPYTEKHGFVRDPKKEFFLIHPDTFLLSHLPTNPIWQLRNNPISIEEFSNEDSVIVAIIESKGADSLDNKLALIEYQELDYLQKLLVLGEEGHKFNPKNPSVKALYYFNFLELITRKDLQKLARGSRYEIDPSKYKALSSLNDTLMKYISLDKKFQKVLYKKNKEFDSADFKTSKERDKVNEKAMSQLERKSEKFGSVLNTNSGKLDDQQGKLESMYAKVRADYPGVMNYKKPDNLDLHVIQKWIDSIRVQQVMIDQGKEQLTTLRSNSSLNRYVNSLQYLDYLYKANQNFIPNNNYSTSFVIAKVDSLITVESNLATIILTDSMELELFDKALFDAVKKIELHTRSAKTELKAMETANQLKYPAQYEEYLAALLEEQIRAVNQLILNSRNFNAQIAKAHSQTHGYLKEIIKKKDKQVQLKQAKYDFNSELTETQKDRSEDLIDIMTTKSKEWKNKYKVKG</sequence>
<dbReference type="InterPro" id="IPR052557">
    <property type="entry name" value="CAP/Cytokinesis_protein"/>
</dbReference>
<dbReference type="Pfam" id="PF01841">
    <property type="entry name" value="Transglut_core"/>
    <property type="match status" value="1"/>
</dbReference>
<dbReference type="EMBL" id="JACVEL010000004">
    <property type="protein sequence ID" value="MBC9812364.1"/>
    <property type="molecule type" value="Genomic_DNA"/>
</dbReference>
<dbReference type="GO" id="GO:0005737">
    <property type="term" value="C:cytoplasm"/>
    <property type="evidence" value="ECO:0007669"/>
    <property type="project" value="TreeGrafter"/>
</dbReference>
<dbReference type="AlphaFoldDB" id="A0A8J6P5Q2"/>
<dbReference type="RefSeq" id="WP_216713950.1">
    <property type="nucleotide sequence ID" value="NZ_JACVEL010000004.1"/>
</dbReference>
<evidence type="ECO:0000256" key="1">
    <source>
        <dbReference type="SAM" id="SignalP"/>
    </source>
</evidence>
<dbReference type="PANTHER" id="PTHR46333">
    <property type="entry name" value="CYTOKINESIS PROTEIN 3"/>
    <property type="match status" value="1"/>
</dbReference>
<dbReference type="SUPFAM" id="SSF54001">
    <property type="entry name" value="Cysteine proteinases"/>
    <property type="match status" value="1"/>
</dbReference>
<gene>
    <name evidence="3" type="ORF">H9Y05_07735</name>
</gene>
<evidence type="ECO:0000259" key="2">
    <source>
        <dbReference type="SMART" id="SM00460"/>
    </source>
</evidence>
<feature type="signal peptide" evidence="1">
    <location>
        <begin position="1"/>
        <end position="21"/>
    </location>
</feature>
<dbReference type="PANTHER" id="PTHR46333:SF2">
    <property type="entry name" value="CYTOKINESIS PROTEIN 3"/>
    <property type="match status" value="1"/>
</dbReference>
<evidence type="ECO:0000313" key="4">
    <source>
        <dbReference type="Proteomes" id="UP000652681"/>
    </source>
</evidence>
<protein>
    <submittedName>
        <fullName evidence="3">Transglutaminase domain-containing protein</fullName>
    </submittedName>
</protein>
<keyword evidence="4" id="KW-1185">Reference proteome</keyword>
<dbReference type="InterPro" id="IPR002931">
    <property type="entry name" value="Transglutaminase-like"/>
</dbReference>
<dbReference type="InterPro" id="IPR038765">
    <property type="entry name" value="Papain-like_cys_pep_sf"/>
</dbReference>
<dbReference type="Gene3D" id="3.10.620.30">
    <property type="match status" value="1"/>
</dbReference>
<reference evidence="3" key="1">
    <citation type="submission" date="2020-09" db="EMBL/GenBank/DDBJ databases">
        <title>Taishania pollutisoli gen. nov., sp. nov., Isolated from Tetrabromobisphenol A-Contaminated Soil.</title>
        <authorList>
            <person name="Chen Q."/>
        </authorList>
    </citation>
    <scope>NUCLEOTIDE SEQUENCE</scope>
    <source>
        <strain evidence="3">CZZ-1</strain>
    </source>
</reference>
<proteinExistence type="predicted"/>
<name>A0A8J6P5Q2_9FLAO</name>
<feature type="chain" id="PRO_5035287811" evidence="1">
    <location>
        <begin position="22"/>
        <end position="664"/>
    </location>
</feature>
<evidence type="ECO:0000313" key="3">
    <source>
        <dbReference type="EMBL" id="MBC9812364.1"/>
    </source>
</evidence>
<feature type="domain" description="Transglutaminase-like" evidence="2">
    <location>
        <begin position="86"/>
        <end position="153"/>
    </location>
</feature>
<dbReference type="SMART" id="SM00460">
    <property type="entry name" value="TGc"/>
    <property type="match status" value="1"/>
</dbReference>
<keyword evidence="1" id="KW-0732">Signal</keyword>
<dbReference type="Proteomes" id="UP000652681">
    <property type="component" value="Unassembled WGS sequence"/>
</dbReference>
<comment type="caution">
    <text evidence="3">The sequence shown here is derived from an EMBL/GenBank/DDBJ whole genome shotgun (WGS) entry which is preliminary data.</text>
</comment>
<organism evidence="3 4">
    <name type="scientific">Taishania pollutisoli</name>
    <dbReference type="NCBI Taxonomy" id="2766479"/>
    <lineage>
        <taxon>Bacteria</taxon>
        <taxon>Pseudomonadati</taxon>
        <taxon>Bacteroidota</taxon>
        <taxon>Flavobacteriia</taxon>
        <taxon>Flavobacteriales</taxon>
        <taxon>Crocinitomicaceae</taxon>
        <taxon>Taishania</taxon>
    </lineage>
</organism>